<evidence type="ECO:0000259" key="1">
    <source>
        <dbReference type="Pfam" id="PF00149"/>
    </source>
</evidence>
<dbReference type="EMBL" id="SEOQ01000270">
    <property type="protein sequence ID" value="TFY66192.1"/>
    <property type="molecule type" value="Genomic_DNA"/>
</dbReference>
<dbReference type="Pfam" id="PF00149">
    <property type="entry name" value="Metallophos"/>
    <property type="match status" value="1"/>
</dbReference>
<reference evidence="2 3" key="1">
    <citation type="submission" date="2019-02" db="EMBL/GenBank/DDBJ databases">
        <title>Genome sequencing of the rare red list fungi Dentipellis fragilis.</title>
        <authorList>
            <person name="Buettner E."/>
            <person name="Kellner H."/>
        </authorList>
    </citation>
    <scope>NUCLEOTIDE SEQUENCE [LARGE SCALE GENOMIC DNA]</scope>
    <source>
        <strain evidence="2 3">DSM 105465</strain>
    </source>
</reference>
<dbReference type="PANTHER" id="PTHR37844">
    <property type="entry name" value="SER/THR PROTEIN PHOSPHATASE SUPERFAMILY (AFU_ORTHOLOGUE AFUA_1G14840)"/>
    <property type="match status" value="1"/>
</dbReference>
<proteinExistence type="predicted"/>
<dbReference type="InterPro" id="IPR004843">
    <property type="entry name" value="Calcineurin-like_PHP"/>
</dbReference>
<keyword evidence="3" id="KW-1185">Reference proteome</keyword>
<organism evidence="2 3">
    <name type="scientific">Dentipellis fragilis</name>
    <dbReference type="NCBI Taxonomy" id="205917"/>
    <lineage>
        <taxon>Eukaryota</taxon>
        <taxon>Fungi</taxon>
        <taxon>Dikarya</taxon>
        <taxon>Basidiomycota</taxon>
        <taxon>Agaricomycotina</taxon>
        <taxon>Agaricomycetes</taxon>
        <taxon>Russulales</taxon>
        <taxon>Hericiaceae</taxon>
        <taxon>Dentipellis</taxon>
    </lineage>
</organism>
<dbReference type="GO" id="GO:0016787">
    <property type="term" value="F:hydrolase activity"/>
    <property type="evidence" value="ECO:0007669"/>
    <property type="project" value="InterPro"/>
</dbReference>
<accession>A0A4Y9YVE4</accession>
<gene>
    <name evidence="2" type="ORF">EVG20_g4901</name>
</gene>
<name>A0A4Y9YVE4_9AGAM</name>
<dbReference type="SUPFAM" id="SSF56300">
    <property type="entry name" value="Metallo-dependent phosphatases"/>
    <property type="match status" value="1"/>
</dbReference>
<feature type="domain" description="Calcineurin-like phosphoesterase" evidence="1">
    <location>
        <begin position="1"/>
        <end position="234"/>
    </location>
</feature>
<comment type="caution">
    <text evidence="2">The sequence shown here is derived from an EMBL/GenBank/DDBJ whole genome shotgun (WGS) entry which is preliminary data.</text>
</comment>
<evidence type="ECO:0000313" key="2">
    <source>
        <dbReference type="EMBL" id="TFY66192.1"/>
    </source>
</evidence>
<dbReference type="STRING" id="205917.A0A4Y9YVE4"/>
<dbReference type="AlphaFoldDB" id="A0A4Y9YVE4"/>
<dbReference type="InterPro" id="IPR029052">
    <property type="entry name" value="Metallo-depent_PP-like"/>
</dbReference>
<protein>
    <recommendedName>
        <fullName evidence="1">Calcineurin-like phosphoesterase domain-containing protein</fullName>
    </recommendedName>
</protein>
<dbReference type="PANTHER" id="PTHR37844:SF2">
    <property type="entry name" value="SER_THR PROTEIN PHOSPHATASE SUPERFAMILY (AFU_ORTHOLOGUE AFUA_1G14840)"/>
    <property type="match status" value="1"/>
</dbReference>
<evidence type="ECO:0000313" key="3">
    <source>
        <dbReference type="Proteomes" id="UP000298327"/>
    </source>
</evidence>
<dbReference type="Proteomes" id="UP000298327">
    <property type="component" value="Unassembled WGS sequence"/>
</dbReference>
<sequence length="269" mass="30538">MKIQLLSDLHLECERPAIEPGKEFYHYNFPVAAEYLALLGDVGCTFQEEMFVWLRAQLPKFERIFFVTGNHEAYGFVEPYRSTITECHARLHAFEVESNGRFVFLNQTRYDLSPTLTILGCTLWAALDPEYLDILSWALQDFKRIEGFTPDAYVDAHRADVAWLNDTVARIAAEEPQRKIVVFSHHAPTIGGTSDPKFAGEVHPTNSAFATELTGEVCWTTGNVVLWAYGHTHWCSDFIRDSVRVVSNQHGYREGGDGYDPAKIITVED</sequence>
<dbReference type="OrthoDB" id="550558at2759"/>
<dbReference type="Gene3D" id="3.60.21.10">
    <property type="match status" value="1"/>
</dbReference>